<evidence type="ECO:0000313" key="2">
    <source>
        <dbReference type="Proteomes" id="UP000198992"/>
    </source>
</evidence>
<dbReference type="OrthoDB" id="9790710at2"/>
<sequence>MRILSMDFSIPYLMKDENYPIGGWAIELAVWLRALENAGHETAVLTWKGALEHVGSGQQIKLIETYDPARGIRVAKYFYSYIPKVLAAARSYRPDIMIQGVCGIHTAIMAFVADQLKVPFVYRVVSDIDVDERCKALLPSHEWISYSWARHRTAGFLCQNEYQRGKLAALFPGKPIHVLHNPFGIAEDAAAPLPRAERGYVAWLGVFRYPKNLPLLFRIAEALPAVNFRVAGMTSPNTDQSTLDALNGLRQLPNVELVGYVRRADVQKFLSEATMLLCTSDFEGFSNAFLEALAVGAPIVTRRHVDPDAIVERHVLGASVEDELALSRSVSEIWNMDAGEYNALSRRCQIYVKANHSPMVKTHELMAALTPLVARSRHLGAAVMH</sequence>
<organism evidence="1 2">
    <name type="scientific">Bradyrhizobium erythrophlei</name>
    <dbReference type="NCBI Taxonomy" id="1437360"/>
    <lineage>
        <taxon>Bacteria</taxon>
        <taxon>Pseudomonadati</taxon>
        <taxon>Pseudomonadota</taxon>
        <taxon>Alphaproteobacteria</taxon>
        <taxon>Hyphomicrobiales</taxon>
        <taxon>Nitrobacteraceae</taxon>
        <taxon>Bradyrhizobium</taxon>
    </lineage>
</organism>
<gene>
    <name evidence="1" type="ORF">SAMN05444164_8431</name>
</gene>
<dbReference type="SUPFAM" id="SSF53756">
    <property type="entry name" value="UDP-Glycosyltransferase/glycogen phosphorylase"/>
    <property type="match status" value="1"/>
</dbReference>
<protein>
    <submittedName>
        <fullName evidence="1">Glycosyltransferase involved in cell wall bisynthesis</fullName>
    </submittedName>
</protein>
<proteinExistence type="predicted"/>
<dbReference type="EMBL" id="FNTH01000001">
    <property type="protein sequence ID" value="SEE51803.1"/>
    <property type="molecule type" value="Genomic_DNA"/>
</dbReference>
<name>A0A1H5JGV5_9BRAD</name>
<keyword evidence="1" id="KW-0808">Transferase</keyword>
<dbReference type="PANTHER" id="PTHR12526:SF630">
    <property type="entry name" value="GLYCOSYLTRANSFERASE"/>
    <property type="match status" value="1"/>
</dbReference>
<dbReference type="GO" id="GO:0016740">
    <property type="term" value="F:transferase activity"/>
    <property type="evidence" value="ECO:0007669"/>
    <property type="project" value="UniProtKB-KW"/>
</dbReference>
<dbReference type="AlphaFoldDB" id="A0A1H5JGV5"/>
<dbReference type="Pfam" id="PF13692">
    <property type="entry name" value="Glyco_trans_1_4"/>
    <property type="match status" value="1"/>
</dbReference>
<reference evidence="1 2" key="1">
    <citation type="submission" date="2016-10" db="EMBL/GenBank/DDBJ databases">
        <authorList>
            <person name="de Groot N.N."/>
        </authorList>
    </citation>
    <scope>NUCLEOTIDE SEQUENCE [LARGE SCALE GENOMIC DNA]</scope>
    <source>
        <strain evidence="1 2">MT12</strain>
    </source>
</reference>
<dbReference type="RefSeq" id="WP_143046905.1">
    <property type="nucleotide sequence ID" value="NZ_FNTH01000001.1"/>
</dbReference>
<accession>A0A1H5JGV5</accession>
<dbReference type="Gene3D" id="3.40.50.2000">
    <property type="entry name" value="Glycogen Phosphorylase B"/>
    <property type="match status" value="2"/>
</dbReference>
<dbReference type="CDD" id="cd03801">
    <property type="entry name" value="GT4_PimA-like"/>
    <property type="match status" value="1"/>
</dbReference>
<dbReference type="Proteomes" id="UP000198992">
    <property type="component" value="Unassembled WGS sequence"/>
</dbReference>
<evidence type="ECO:0000313" key="1">
    <source>
        <dbReference type="EMBL" id="SEE51803.1"/>
    </source>
</evidence>
<dbReference type="PANTHER" id="PTHR12526">
    <property type="entry name" value="GLYCOSYLTRANSFERASE"/>
    <property type="match status" value="1"/>
</dbReference>